<feature type="region of interest" description="Disordered" evidence="1">
    <location>
        <begin position="78"/>
        <end position="147"/>
    </location>
</feature>
<proteinExistence type="predicted"/>
<keyword evidence="3" id="KW-1185">Reference proteome</keyword>
<dbReference type="Proteomes" id="UP000186817">
    <property type="component" value="Unassembled WGS sequence"/>
</dbReference>
<gene>
    <name evidence="2" type="ORF">AK812_SmicGene21314</name>
</gene>
<dbReference type="EMBL" id="LSRX01000466">
    <property type="protein sequence ID" value="OLP96451.1"/>
    <property type="molecule type" value="Genomic_DNA"/>
</dbReference>
<evidence type="ECO:0000313" key="2">
    <source>
        <dbReference type="EMBL" id="OLP96451.1"/>
    </source>
</evidence>
<sequence>MPGHHHFFCAEWRRLRKVLVIEDEVLFDLVAGARSPEEVLLDFSTEFTKQNSLQGWRVEVDEDLFNHINELDEADRADGFASGLPRGRSTLSREATKNLGRGRSASPRSGSPLFRGASRRLQACRASSPSRVATRTPTPAQRSPLQRVATTTSLVIGAQATTGNGPSRPMLFINEQHPLAHLPDPLGRDDFVVELRRRLRVPRLFGKEAREHGERAGGAGLGQGEPILTVEECEDLFDVLLQMQKMAGTAHSNPGSLSFGYSMDATVESFLGLCSLRKAMERGTPSLNAFLGSLEVQEMKLIDPTLMRQFLVQASHRLAGEGGLPGAVPVELIVKAHSGIDVPELRRRLALAAPVGASLLEFMGHFEVKHGFGRSHLHSASDFVNLWIHCSGHEHLDVSPQDVANFFRIFGGSSHVALMPEALDEEKNRAS</sequence>
<comment type="caution">
    <text evidence="2">The sequence shown here is derived from an EMBL/GenBank/DDBJ whole genome shotgun (WGS) entry which is preliminary data.</text>
</comment>
<evidence type="ECO:0000256" key="1">
    <source>
        <dbReference type="SAM" id="MobiDB-lite"/>
    </source>
</evidence>
<organism evidence="2 3">
    <name type="scientific">Symbiodinium microadriaticum</name>
    <name type="common">Dinoflagellate</name>
    <name type="synonym">Zooxanthella microadriatica</name>
    <dbReference type="NCBI Taxonomy" id="2951"/>
    <lineage>
        <taxon>Eukaryota</taxon>
        <taxon>Sar</taxon>
        <taxon>Alveolata</taxon>
        <taxon>Dinophyceae</taxon>
        <taxon>Suessiales</taxon>
        <taxon>Symbiodiniaceae</taxon>
        <taxon>Symbiodinium</taxon>
    </lineage>
</organism>
<dbReference type="AlphaFoldDB" id="A0A1Q9DMQ1"/>
<name>A0A1Q9DMQ1_SYMMI</name>
<dbReference type="OrthoDB" id="421616at2759"/>
<protein>
    <submittedName>
        <fullName evidence="2">Uncharacterized protein</fullName>
    </submittedName>
</protein>
<evidence type="ECO:0000313" key="3">
    <source>
        <dbReference type="Proteomes" id="UP000186817"/>
    </source>
</evidence>
<reference evidence="2 3" key="1">
    <citation type="submission" date="2016-02" db="EMBL/GenBank/DDBJ databases">
        <title>Genome analysis of coral dinoflagellate symbionts highlights evolutionary adaptations to a symbiotic lifestyle.</title>
        <authorList>
            <person name="Aranda M."/>
            <person name="Li Y."/>
            <person name="Liew Y.J."/>
            <person name="Baumgarten S."/>
            <person name="Simakov O."/>
            <person name="Wilson M."/>
            <person name="Piel J."/>
            <person name="Ashoor H."/>
            <person name="Bougouffa S."/>
            <person name="Bajic V.B."/>
            <person name="Ryu T."/>
            <person name="Ravasi T."/>
            <person name="Bayer T."/>
            <person name="Micklem G."/>
            <person name="Kim H."/>
            <person name="Bhak J."/>
            <person name="Lajeunesse T.C."/>
            <person name="Voolstra C.R."/>
        </authorList>
    </citation>
    <scope>NUCLEOTIDE SEQUENCE [LARGE SCALE GENOMIC DNA]</scope>
    <source>
        <strain evidence="2 3">CCMP2467</strain>
    </source>
</reference>
<feature type="compositionally biased region" description="Polar residues" evidence="1">
    <location>
        <begin position="125"/>
        <end position="147"/>
    </location>
</feature>
<accession>A0A1Q9DMQ1</accession>
<feature type="compositionally biased region" description="Low complexity" evidence="1">
    <location>
        <begin position="101"/>
        <end position="112"/>
    </location>
</feature>